<dbReference type="Proteomes" id="UP000799428">
    <property type="component" value="Unassembled WGS sequence"/>
</dbReference>
<evidence type="ECO:0000313" key="2">
    <source>
        <dbReference type="EMBL" id="KAF2703751.1"/>
    </source>
</evidence>
<protein>
    <submittedName>
        <fullName evidence="2">Uncharacterized protein</fullName>
    </submittedName>
</protein>
<gene>
    <name evidence="2" type="ORF">K504DRAFT_170853</name>
</gene>
<sequence length="62" mass="7342">METKASAITRLYVTWIIAHACFWSSWLVWDSWLCRLCWSNKRMGDRHTRWHGAGLFGAWGRA</sequence>
<reference evidence="2" key="1">
    <citation type="journal article" date="2020" name="Stud. Mycol.">
        <title>101 Dothideomycetes genomes: a test case for predicting lifestyles and emergence of pathogens.</title>
        <authorList>
            <person name="Haridas S."/>
            <person name="Albert R."/>
            <person name="Binder M."/>
            <person name="Bloem J."/>
            <person name="Labutti K."/>
            <person name="Salamov A."/>
            <person name="Andreopoulos B."/>
            <person name="Baker S."/>
            <person name="Barry K."/>
            <person name="Bills G."/>
            <person name="Bluhm B."/>
            <person name="Cannon C."/>
            <person name="Castanera R."/>
            <person name="Culley D."/>
            <person name="Daum C."/>
            <person name="Ezra D."/>
            <person name="Gonzalez J."/>
            <person name="Henrissat B."/>
            <person name="Kuo A."/>
            <person name="Liang C."/>
            <person name="Lipzen A."/>
            <person name="Lutzoni F."/>
            <person name="Magnuson J."/>
            <person name="Mondo S."/>
            <person name="Nolan M."/>
            <person name="Ohm R."/>
            <person name="Pangilinan J."/>
            <person name="Park H.-J."/>
            <person name="Ramirez L."/>
            <person name="Alfaro M."/>
            <person name="Sun H."/>
            <person name="Tritt A."/>
            <person name="Yoshinaga Y."/>
            <person name="Zwiers L.-H."/>
            <person name="Turgeon B."/>
            <person name="Goodwin S."/>
            <person name="Spatafora J."/>
            <person name="Crous P."/>
            <person name="Grigoriev I."/>
        </authorList>
    </citation>
    <scope>NUCLEOTIDE SEQUENCE</scope>
    <source>
        <strain evidence="2">CBS 279.74</strain>
    </source>
</reference>
<name>A0A6G1JU51_9PLEO</name>
<keyword evidence="1" id="KW-0472">Membrane</keyword>
<accession>A0A6G1JU51</accession>
<keyword evidence="1" id="KW-1133">Transmembrane helix</keyword>
<feature type="transmembrane region" description="Helical" evidence="1">
    <location>
        <begin position="12"/>
        <end position="33"/>
    </location>
</feature>
<dbReference type="AlphaFoldDB" id="A0A6G1JU51"/>
<evidence type="ECO:0000256" key="1">
    <source>
        <dbReference type="SAM" id="Phobius"/>
    </source>
</evidence>
<proteinExistence type="predicted"/>
<evidence type="ECO:0000313" key="3">
    <source>
        <dbReference type="Proteomes" id="UP000799428"/>
    </source>
</evidence>
<keyword evidence="3" id="KW-1185">Reference proteome</keyword>
<dbReference type="EMBL" id="MU005785">
    <property type="protein sequence ID" value="KAF2703751.1"/>
    <property type="molecule type" value="Genomic_DNA"/>
</dbReference>
<keyword evidence="1" id="KW-0812">Transmembrane</keyword>
<organism evidence="2 3">
    <name type="scientific">Pleomassaria siparia CBS 279.74</name>
    <dbReference type="NCBI Taxonomy" id="1314801"/>
    <lineage>
        <taxon>Eukaryota</taxon>
        <taxon>Fungi</taxon>
        <taxon>Dikarya</taxon>
        <taxon>Ascomycota</taxon>
        <taxon>Pezizomycotina</taxon>
        <taxon>Dothideomycetes</taxon>
        <taxon>Pleosporomycetidae</taxon>
        <taxon>Pleosporales</taxon>
        <taxon>Pleomassariaceae</taxon>
        <taxon>Pleomassaria</taxon>
    </lineage>
</organism>